<protein>
    <recommendedName>
        <fullName evidence="4">DUF4352 domain-containing protein</fullName>
    </recommendedName>
</protein>
<keyword evidence="1" id="KW-0812">Transmembrane</keyword>
<keyword evidence="3" id="KW-1185">Reference proteome</keyword>
<evidence type="ECO:0000256" key="1">
    <source>
        <dbReference type="SAM" id="Phobius"/>
    </source>
</evidence>
<proteinExistence type="predicted"/>
<comment type="caution">
    <text evidence="2">The sequence shown here is derived from an EMBL/GenBank/DDBJ whole genome shotgun (WGS) entry which is preliminary data.</text>
</comment>
<dbReference type="Proteomes" id="UP000195305">
    <property type="component" value="Unassembled WGS sequence"/>
</dbReference>
<accession>A0A1Y4SW14</accession>
<evidence type="ECO:0008006" key="4">
    <source>
        <dbReference type="Google" id="ProtNLM"/>
    </source>
</evidence>
<evidence type="ECO:0000313" key="2">
    <source>
        <dbReference type="EMBL" id="OUQ34106.1"/>
    </source>
</evidence>
<gene>
    <name evidence="2" type="ORF">B5E75_07880</name>
</gene>
<keyword evidence="1" id="KW-0472">Membrane</keyword>
<dbReference type="EMBL" id="NFLJ01000020">
    <property type="protein sequence ID" value="OUQ34106.1"/>
    <property type="molecule type" value="Genomic_DNA"/>
</dbReference>
<name>A0A1Y4SW14_9FIRM</name>
<feature type="transmembrane region" description="Helical" evidence="1">
    <location>
        <begin position="6"/>
        <end position="25"/>
    </location>
</feature>
<reference evidence="2 3" key="1">
    <citation type="journal article" date="2018" name="BMC Genomics">
        <title>Whole genome sequencing and function prediction of 133 gut anaerobes isolated from chicken caecum in pure cultures.</title>
        <authorList>
            <person name="Medvecky M."/>
            <person name="Cejkova D."/>
            <person name="Polansky O."/>
            <person name="Karasova D."/>
            <person name="Kubasova T."/>
            <person name="Cizek A."/>
            <person name="Rychlik I."/>
        </authorList>
    </citation>
    <scope>NUCLEOTIDE SEQUENCE [LARGE SCALE GENOMIC DNA]</scope>
    <source>
        <strain evidence="2 3">An13</strain>
    </source>
</reference>
<evidence type="ECO:0000313" key="3">
    <source>
        <dbReference type="Proteomes" id="UP000195305"/>
    </source>
</evidence>
<organism evidence="2 3">
    <name type="scientific">Massilimicrobiota timonensis</name>
    <dbReference type="NCBI Taxonomy" id="1776392"/>
    <lineage>
        <taxon>Bacteria</taxon>
        <taxon>Bacillati</taxon>
        <taxon>Bacillota</taxon>
        <taxon>Erysipelotrichia</taxon>
        <taxon>Erysipelotrichales</taxon>
        <taxon>Erysipelotrichaceae</taxon>
        <taxon>Massilimicrobiota</taxon>
    </lineage>
</organism>
<dbReference type="AlphaFoldDB" id="A0A1Y4SW14"/>
<dbReference type="RefSeq" id="WP_087358203.1">
    <property type="nucleotide sequence ID" value="NZ_JACJKO010000002.1"/>
</dbReference>
<sequence length="159" mass="18632">MKIKKIIPVILVGMIVVMIFVNFMGRNEKMNEKPLSIGTEYGVQVNDKQLYTLTIDHISKVQTYLNHEIVIIDLTYQNNHIEENFIIDHKNFDVIDDADQTIEYIDCSLIHNKPKVIKKNQTYSAQIAYSIHKNTKDLFLKFHTPYTDDIALFQLPVYR</sequence>
<keyword evidence="1" id="KW-1133">Transmembrane helix</keyword>